<comment type="caution">
    <text evidence="2">The sequence shown here is derived from an EMBL/GenBank/DDBJ whole genome shotgun (WGS) entry which is preliminary data.</text>
</comment>
<dbReference type="Proteomes" id="UP000308430">
    <property type="component" value="Unassembled WGS sequence"/>
</dbReference>
<dbReference type="EMBL" id="SSOC01000001">
    <property type="protein sequence ID" value="THF66979.1"/>
    <property type="molecule type" value="Genomic_DNA"/>
</dbReference>
<reference evidence="2 3" key="1">
    <citation type="submission" date="2019-04" db="EMBL/GenBank/DDBJ databases">
        <title>Azoarcus nasutitermitis sp. nov. isolated from termite nest.</title>
        <authorList>
            <person name="Lin S.-Y."/>
            <person name="Hameed A."/>
            <person name="Hsu Y.-H."/>
            <person name="Young C.-C."/>
        </authorList>
    </citation>
    <scope>NUCLEOTIDE SEQUENCE [LARGE SCALE GENOMIC DNA]</scope>
    <source>
        <strain evidence="2 3">CC-YHH838</strain>
    </source>
</reference>
<evidence type="ECO:0000256" key="1">
    <source>
        <dbReference type="SAM" id="Phobius"/>
    </source>
</evidence>
<keyword evidence="1" id="KW-0812">Transmembrane</keyword>
<protein>
    <recommendedName>
        <fullName evidence="4">Methyl-accepting chemotaxis protein</fullName>
    </recommendedName>
</protein>
<name>A0A4S4B323_9RHOO</name>
<sequence length="111" mass="11867">MAIELIPIIKAVLPYVAQVATAAIPVFSSKSDKTAKADPVVARQIEELQSAVTQNAESIHVLADNLRRAIQGIEGAAQEARRQAAAYRTMLFVALGLSVASLLIALFLLVR</sequence>
<evidence type="ECO:0000313" key="3">
    <source>
        <dbReference type="Proteomes" id="UP000308430"/>
    </source>
</evidence>
<proteinExistence type="predicted"/>
<dbReference type="RefSeq" id="WP_136346388.1">
    <property type="nucleotide sequence ID" value="NZ_SSOC01000001.1"/>
</dbReference>
<keyword evidence="1" id="KW-1133">Transmembrane helix</keyword>
<organism evidence="2 3">
    <name type="scientific">Pseudothauera nasutitermitis</name>
    <dbReference type="NCBI Taxonomy" id="2565930"/>
    <lineage>
        <taxon>Bacteria</taxon>
        <taxon>Pseudomonadati</taxon>
        <taxon>Pseudomonadota</taxon>
        <taxon>Betaproteobacteria</taxon>
        <taxon>Rhodocyclales</taxon>
        <taxon>Zoogloeaceae</taxon>
        <taxon>Pseudothauera</taxon>
    </lineage>
</organism>
<feature type="transmembrane region" description="Helical" evidence="1">
    <location>
        <begin position="90"/>
        <end position="110"/>
    </location>
</feature>
<dbReference type="OrthoDB" id="8778928at2"/>
<evidence type="ECO:0000313" key="2">
    <source>
        <dbReference type="EMBL" id="THF66979.1"/>
    </source>
</evidence>
<evidence type="ECO:0008006" key="4">
    <source>
        <dbReference type="Google" id="ProtNLM"/>
    </source>
</evidence>
<dbReference type="AlphaFoldDB" id="A0A4S4B323"/>
<keyword evidence="3" id="KW-1185">Reference proteome</keyword>
<accession>A0A4S4B323</accession>
<keyword evidence="1" id="KW-0472">Membrane</keyword>
<gene>
    <name evidence="2" type="ORF">E6C76_00875</name>
</gene>